<proteinExistence type="predicted"/>
<accession>A0A2P2KXM3</accession>
<name>A0A2P2KXM3_RHIMU</name>
<reference evidence="1" key="1">
    <citation type="submission" date="2018-02" db="EMBL/GenBank/DDBJ databases">
        <title>Rhizophora mucronata_Transcriptome.</title>
        <authorList>
            <person name="Meera S.P."/>
            <person name="Sreeshan A."/>
            <person name="Augustine A."/>
        </authorList>
    </citation>
    <scope>NUCLEOTIDE SEQUENCE</scope>
    <source>
        <tissue evidence="1">Leaf</tissue>
    </source>
</reference>
<protein>
    <submittedName>
        <fullName evidence="1">Uncharacterized protein</fullName>
    </submittedName>
</protein>
<organism evidence="1">
    <name type="scientific">Rhizophora mucronata</name>
    <name type="common">Asiatic mangrove</name>
    <dbReference type="NCBI Taxonomy" id="61149"/>
    <lineage>
        <taxon>Eukaryota</taxon>
        <taxon>Viridiplantae</taxon>
        <taxon>Streptophyta</taxon>
        <taxon>Embryophyta</taxon>
        <taxon>Tracheophyta</taxon>
        <taxon>Spermatophyta</taxon>
        <taxon>Magnoliopsida</taxon>
        <taxon>eudicotyledons</taxon>
        <taxon>Gunneridae</taxon>
        <taxon>Pentapetalae</taxon>
        <taxon>rosids</taxon>
        <taxon>fabids</taxon>
        <taxon>Malpighiales</taxon>
        <taxon>Rhizophoraceae</taxon>
        <taxon>Rhizophora</taxon>
    </lineage>
</organism>
<dbReference type="EMBL" id="GGEC01030002">
    <property type="protein sequence ID" value="MBX10486.1"/>
    <property type="molecule type" value="Transcribed_RNA"/>
</dbReference>
<evidence type="ECO:0000313" key="1">
    <source>
        <dbReference type="EMBL" id="MBX10486.1"/>
    </source>
</evidence>
<sequence length="8" mass="932">MLVTDPTR</sequence>